<evidence type="ECO:0000256" key="8">
    <source>
        <dbReference type="ARBA" id="ARBA00023027"/>
    </source>
</evidence>
<evidence type="ECO:0000256" key="6">
    <source>
        <dbReference type="ARBA" id="ARBA00023004"/>
    </source>
</evidence>
<evidence type="ECO:0000256" key="2">
    <source>
        <dbReference type="ARBA" id="ARBA00022714"/>
    </source>
</evidence>
<evidence type="ECO:0000259" key="9">
    <source>
        <dbReference type="PROSITE" id="PS51296"/>
    </source>
</evidence>
<dbReference type="PANTHER" id="PTHR43756">
    <property type="entry name" value="CHOLINE MONOOXYGENASE, CHLOROPLASTIC"/>
    <property type="match status" value="1"/>
</dbReference>
<dbReference type="PROSITE" id="PS51296">
    <property type="entry name" value="RIESKE"/>
    <property type="match status" value="1"/>
</dbReference>
<accession>A0A1L3ZVV5</accession>
<dbReference type="GO" id="GO:0051213">
    <property type="term" value="F:dioxygenase activity"/>
    <property type="evidence" value="ECO:0007669"/>
    <property type="project" value="UniProtKB-KW"/>
</dbReference>
<dbReference type="InterPro" id="IPR017941">
    <property type="entry name" value="Rieske_2Fe-2S"/>
</dbReference>
<evidence type="ECO:0000256" key="4">
    <source>
        <dbReference type="ARBA" id="ARBA00022964"/>
    </source>
</evidence>
<dbReference type="Proteomes" id="UP000182063">
    <property type="component" value="Chromosome"/>
</dbReference>
<keyword evidence="8" id="KW-0520">NAD</keyword>
<dbReference type="Gene3D" id="2.102.10.10">
    <property type="entry name" value="Rieske [2Fe-2S] iron-sulphur domain"/>
    <property type="match status" value="1"/>
</dbReference>
<feature type="domain" description="Rieske" evidence="9">
    <location>
        <begin position="42"/>
        <end position="152"/>
    </location>
</feature>
<dbReference type="PROSITE" id="PS00570">
    <property type="entry name" value="RING_HYDROXYL_ALPHA"/>
    <property type="match status" value="1"/>
</dbReference>
<keyword evidence="2" id="KW-0001">2Fe-2S</keyword>
<keyword evidence="4" id="KW-0223">Dioxygenase</keyword>
<dbReference type="CDD" id="cd03469">
    <property type="entry name" value="Rieske_RO_Alpha_N"/>
    <property type="match status" value="1"/>
</dbReference>
<reference evidence="11" key="1">
    <citation type="submission" date="2016-11" db="EMBL/GenBank/DDBJ databases">
        <title>Complete Genome Sequence of alachlor-degrading Sphingomonas sp. strain JJ-A5.</title>
        <authorList>
            <person name="Lee H."/>
            <person name="Ka J.-O."/>
        </authorList>
    </citation>
    <scope>NUCLEOTIDE SEQUENCE [LARGE SCALE GENOMIC DNA]</scope>
    <source>
        <strain evidence="11">JJ-A5</strain>
    </source>
</reference>
<dbReference type="GO" id="GO:0005506">
    <property type="term" value="F:iron ion binding"/>
    <property type="evidence" value="ECO:0007669"/>
    <property type="project" value="InterPro"/>
</dbReference>
<keyword evidence="3" id="KW-0479">Metal-binding</keyword>
<dbReference type="EMBL" id="CP018221">
    <property type="protein sequence ID" value="API59771.1"/>
    <property type="molecule type" value="Genomic_DNA"/>
</dbReference>
<dbReference type="InterPro" id="IPR036922">
    <property type="entry name" value="Rieske_2Fe-2S_sf"/>
</dbReference>
<dbReference type="PRINTS" id="PR00090">
    <property type="entry name" value="RNGDIOXGNASE"/>
</dbReference>
<organism evidence="10 11">
    <name type="scientific">Tardibacter chloracetimidivorans</name>
    <dbReference type="NCBI Taxonomy" id="1921510"/>
    <lineage>
        <taxon>Bacteria</taxon>
        <taxon>Pseudomonadati</taxon>
        <taxon>Pseudomonadota</taxon>
        <taxon>Alphaproteobacteria</taxon>
        <taxon>Sphingomonadales</taxon>
        <taxon>Sphingomonadaceae</taxon>
        <taxon>Tardibacter</taxon>
    </lineage>
</organism>
<gene>
    <name evidence="10" type="ORF">BSL82_10970</name>
</gene>
<evidence type="ECO:0000256" key="3">
    <source>
        <dbReference type="ARBA" id="ARBA00022723"/>
    </source>
</evidence>
<dbReference type="InterPro" id="IPR001663">
    <property type="entry name" value="Rng_hydr_dOase-A"/>
</dbReference>
<comment type="similarity">
    <text evidence="1">Belongs to the bacterial ring-hydroxylating dioxygenase alpha subunit family.</text>
</comment>
<evidence type="ECO:0000313" key="10">
    <source>
        <dbReference type="EMBL" id="API59771.1"/>
    </source>
</evidence>
<dbReference type="GO" id="GO:0051537">
    <property type="term" value="F:2 iron, 2 sulfur cluster binding"/>
    <property type="evidence" value="ECO:0007669"/>
    <property type="project" value="UniProtKB-KW"/>
</dbReference>
<dbReference type="SUPFAM" id="SSF55961">
    <property type="entry name" value="Bet v1-like"/>
    <property type="match status" value="1"/>
</dbReference>
<dbReference type="Pfam" id="PF00355">
    <property type="entry name" value="Rieske"/>
    <property type="match status" value="1"/>
</dbReference>
<dbReference type="AlphaFoldDB" id="A0A1L3ZVV5"/>
<dbReference type="SUPFAM" id="SSF50022">
    <property type="entry name" value="ISP domain"/>
    <property type="match status" value="1"/>
</dbReference>
<dbReference type="Gene3D" id="3.90.380.10">
    <property type="entry name" value="Naphthalene 1,2-dioxygenase Alpha Subunit, Chain A, domain 1"/>
    <property type="match status" value="1"/>
</dbReference>
<protein>
    <recommendedName>
        <fullName evidence="9">Rieske domain-containing protein</fullName>
    </recommendedName>
</protein>
<dbReference type="InterPro" id="IPR015879">
    <property type="entry name" value="Ring_hydroxy_dOase_asu_C_dom"/>
</dbReference>
<dbReference type="PANTHER" id="PTHR43756:SF1">
    <property type="entry name" value="3-PHENYLPROPIONATE_CINNAMIC ACID DIOXYGENASE SUBUNIT ALPHA"/>
    <property type="match status" value="1"/>
</dbReference>
<proteinExistence type="inferred from homology"/>
<evidence type="ECO:0000256" key="5">
    <source>
        <dbReference type="ARBA" id="ARBA00023002"/>
    </source>
</evidence>
<keyword evidence="11" id="KW-1185">Reference proteome</keyword>
<dbReference type="OrthoDB" id="7456916at2"/>
<evidence type="ECO:0000313" key="11">
    <source>
        <dbReference type="Proteomes" id="UP000182063"/>
    </source>
</evidence>
<evidence type="ECO:0000256" key="1">
    <source>
        <dbReference type="ARBA" id="ARBA00008751"/>
    </source>
</evidence>
<evidence type="ECO:0000256" key="7">
    <source>
        <dbReference type="ARBA" id="ARBA00023014"/>
    </source>
</evidence>
<keyword evidence="7" id="KW-0411">Iron-sulfur</keyword>
<dbReference type="InterPro" id="IPR015881">
    <property type="entry name" value="ARHD_Rieske_2Fe_2S"/>
</dbReference>
<dbReference type="KEGG" id="sphj:BSL82_10970"/>
<name>A0A1L3ZVV5_9SPHN</name>
<keyword evidence="6" id="KW-0408">Iron</keyword>
<dbReference type="STRING" id="1921510.BSL82_10970"/>
<dbReference type="Pfam" id="PF00848">
    <property type="entry name" value="Ring_hydroxyl_A"/>
    <property type="match status" value="1"/>
</dbReference>
<keyword evidence="5" id="KW-0560">Oxidoreductase</keyword>
<sequence length="425" mass="47838">MDPGAIVHTDNDRHQFKVHRSAYVDPEIFAAEKERIFNSSWLYVGHLSEIDQPGDFVTRRVAGRDLVLSRDSTGVMRCFLNACPHRGAKIVREKTGNARSFTCIYHAWQFNNAGKLIGLNGPETYAPDFKADPLHQLQPVPLLDEYRGLVFVNFDAGAQTLREYLAGATEFLDLIMDQSQERMVLIGGVQEYAMRANWKLLAENAVDVFHLQPLHPTYFDMIGALSGSQPSFRGLKGEAHYLGNGHTVVEMDTPAGRPIAKWMPGWGEESKASIERVYADLVRRFGEERAFRIANRNRNLVLFPNLVINDHISLTIRCTEPVAPDAMDVTVWGLAPEEEASNTVAVKRRLTSFIEFLGPGGFATPDDIEALELCQKGFANMREAPWNDVSKGMVSDTASWMDEGQMRYFWLEWQNRLLSNSKVAA</sequence>